<dbReference type="Proteomes" id="UP000254720">
    <property type="component" value="Unassembled WGS sequence"/>
</dbReference>
<name>A0A370GHV6_9COXI</name>
<protein>
    <recommendedName>
        <fullName evidence="3">Cytochrome oxidase Cu insertion factor (SCO1/SenC/PrrC family)</fullName>
    </recommendedName>
</protein>
<dbReference type="EMBL" id="QQAX01000011">
    <property type="protein sequence ID" value="RDI43362.1"/>
    <property type="molecule type" value="Genomic_DNA"/>
</dbReference>
<comment type="caution">
    <text evidence="1">The sequence shown here is derived from an EMBL/GenBank/DDBJ whole genome shotgun (WGS) entry which is preliminary data.</text>
</comment>
<dbReference type="RefSeq" id="WP_147277486.1">
    <property type="nucleotide sequence ID" value="NZ_LR699114.1"/>
</dbReference>
<dbReference type="AlphaFoldDB" id="A0A370GHV6"/>
<proteinExistence type="predicted"/>
<dbReference type="OrthoDB" id="9785445at2"/>
<sequence length="185" mass="21398">MPMENSTNHKNKTLFLLLLVCLLPVLVGWIMYYFSAYFHFNQSSHGTLLNPPVQVNEWVSPQKQSRQWQIVLSVYDCDQSPTSKVAFKLSQMHKALGEDQKRVNLAVWTLAACEISAPKRFDILVFKQNAYNELQRRLKQRQADGMNKIYLIDPLGNLFMYYPLEANPKDIYNDLKVVLGVSRIG</sequence>
<gene>
    <name evidence="1" type="ORF">C8D86_11118</name>
</gene>
<organism evidence="1 2">
    <name type="scientific">Aquicella lusitana</name>
    <dbReference type="NCBI Taxonomy" id="254246"/>
    <lineage>
        <taxon>Bacteria</taxon>
        <taxon>Pseudomonadati</taxon>
        <taxon>Pseudomonadota</taxon>
        <taxon>Gammaproteobacteria</taxon>
        <taxon>Legionellales</taxon>
        <taxon>Coxiellaceae</taxon>
        <taxon>Aquicella</taxon>
    </lineage>
</organism>
<evidence type="ECO:0000313" key="1">
    <source>
        <dbReference type="EMBL" id="RDI43362.1"/>
    </source>
</evidence>
<reference evidence="1 2" key="1">
    <citation type="submission" date="2018-07" db="EMBL/GenBank/DDBJ databases">
        <title>Genomic Encyclopedia of Type Strains, Phase IV (KMG-IV): sequencing the most valuable type-strain genomes for metagenomic binning, comparative biology and taxonomic classification.</title>
        <authorList>
            <person name="Goeker M."/>
        </authorList>
    </citation>
    <scope>NUCLEOTIDE SEQUENCE [LARGE SCALE GENOMIC DNA]</scope>
    <source>
        <strain evidence="1 2">DSM 16500</strain>
    </source>
</reference>
<keyword evidence="2" id="KW-1185">Reference proteome</keyword>
<evidence type="ECO:0000313" key="2">
    <source>
        <dbReference type="Proteomes" id="UP000254720"/>
    </source>
</evidence>
<accession>A0A370GHV6</accession>
<evidence type="ECO:0008006" key="3">
    <source>
        <dbReference type="Google" id="ProtNLM"/>
    </source>
</evidence>